<keyword evidence="6 8" id="KW-0521">NADP</keyword>
<evidence type="ECO:0000256" key="9">
    <source>
        <dbReference type="NCBIfam" id="TIGR00112"/>
    </source>
</evidence>
<dbReference type="Gene3D" id="1.10.3730.10">
    <property type="entry name" value="ProC C-terminal domain-like"/>
    <property type="match status" value="1"/>
</dbReference>
<evidence type="ECO:0000256" key="7">
    <source>
        <dbReference type="ARBA" id="ARBA00023002"/>
    </source>
</evidence>
<dbReference type="InterPro" id="IPR036291">
    <property type="entry name" value="NAD(P)-bd_dom_sf"/>
</dbReference>
<dbReference type="SUPFAM" id="SSF48179">
    <property type="entry name" value="6-phosphogluconate dehydrogenase C-terminal domain-like"/>
    <property type="match status" value="1"/>
</dbReference>
<dbReference type="NCBIfam" id="TIGR00112">
    <property type="entry name" value="proC"/>
    <property type="match status" value="1"/>
</dbReference>
<dbReference type="UniPathway" id="UPA00098">
    <property type="reaction ID" value="UER00361"/>
</dbReference>
<dbReference type="FunFam" id="3.40.50.720:FF:000190">
    <property type="entry name" value="Pyrroline-5-carboxylate reductase"/>
    <property type="match status" value="1"/>
</dbReference>
<dbReference type="InterPro" id="IPR029036">
    <property type="entry name" value="P5CR_dimer"/>
</dbReference>
<comment type="catalytic activity">
    <reaction evidence="8 11">
        <text>L-proline + NADP(+) = (S)-1-pyrroline-5-carboxylate + NADPH + 2 H(+)</text>
        <dbReference type="Rhea" id="RHEA:14109"/>
        <dbReference type="ChEBI" id="CHEBI:15378"/>
        <dbReference type="ChEBI" id="CHEBI:17388"/>
        <dbReference type="ChEBI" id="CHEBI:57783"/>
        <dbReference type="ChEBI" id="CHEBI:58349"/>
        <dbReference type="ChEBI" id="CHEBI:60039"/>
        <dbReference type="EC" id="1.5.1.2"/>
    </reaction>
</comment>
<sequence length="273" mass="29709">MMQRKKVAFIGAGNMAFAIISGLIKSGYPSELVIACNKSNQARRDELKNMGVTVNLSNRQAVEQADVIILAVKPQVMAEVCAEFANVDFSHKWVLSVAAGISVTRLENLLPTAKNIIRSMPNTPSLIGEGLSGLFAKKSVDPTACEFTESLLSSVGKCYWVESEDKLNQIIAITGSSPAYFFRFMEAMQQSAVQMGFSEQDARFLVQSVALGASKMVVENPDIPLSTLRENVTSKGGTTAQALSVFEQHNLSEIVNQAMHAAIKRAEEMEKQL</sequence>
<dbReference type="InterPro" id="IPR000304">
    <property type="entry name" value="Pyrroline-COOH_reductase"/>
</dbReference>
<dbReference type="PROSITE" id="PS00521">
    <property type="entry name" value="P5CR"/>
    <property type="match status" value="1"/>
</dbReference>
<dbReference type="AlphaFoldDB" id="A0A420XIX8"/>
<dbReference type="GO" id="GO:0055129">
    <property type="term" value="P:L-proline biosynthetic process"/>
    <property type="evidence" value="ECO:0007669"/>
    <property type="project" value="UniProtKB-UniRule"/>
</dbReference>
<evidence type="ECO:0000256" key="4">
    <source>
        <dbReference type="ARBA" id="ARBA00022605"/>
    </source>
</evidence>
<evidence type="ECO:0000256" key="1">
    <source>
        <dbReference type="ARBA" id="ARBA00004496"/>
    </source>
</evidence>
<dbReference type="PANTHER" id="PTHR11645:SF0">
    <property type="entry name" value="PYRROLINE-5-CARBOXYLATE REDUCTASE 3"/>
    <property type="match status" value="1"/>
</dbReference>
<evidence type="ECO:0000313" key="15">
    <source>
        <dbReference type="Proteomes" id="UP000280099"/>
    </source>
</evidence>
<dbReference type="PIRSF" id="PIRSF000193">
    <property type="entry name" value="Pyrrol-5-carb_rd"/>
    <property type="match status" value="1"/>
</dbReference>
<keyword evidence="15" id="KW-1185">Reference proteome</keyword>
<dbReference type="Pfam" id="PF14748">
    <property type="entry name" value="P5CR_dimer"/>
    <property type="match status" value="1"/>
</dbReference>
<dbReference type="InterPro" id="IPR028939">
    <property type="entry name" value="P5C_Rdtase_cat_N"/>
</dbReference>
<dbReference type="EC" id="1.5.1.2" evidence="8 9"/>
<dbReference type="EMBL" id="RBJC01000004">
    <property type="protein sequence ID" value="RKR77324.1"/>
    <property type="molecule type" value="Genomic_DNA"/>
</dbReference>
<dbReference type="InterPro" id="IPR008927">
    <property type="entry name" value="6-PGluconate_DH-like_C_sf"/>
</dbReference>
<protein>
    <recommendedName>
        <fullName evidence="8 9">Pyrroline-5-carboxylate reductase</fullName>
        <shortName evidence="8">P5C reductase</shortName>
        <shortName evidence="8">P5CR</shortName>
        <ecNumber evidence="8 9">1.5.1.2</ecNumber>
    </recommendedName>
    <alternativeName>
        <fullName evidence="8">PCA reductase</fullName>
    </alternativeName>
</protein>
<dbReference type="InterPro" id="IPR053790">
    <property type="entry name" value="P5CR-like_CS"/>
</dbReference>
<name>A0A420XIX8_9PAST</name>
<evidence type="ECO:0000256" key="3">
    <source>
        <dbReference type="ARBA" id="ARBA00022490"/>
    </source>
</evidence>
<evidence type="ECO:0000256" key="6">
    <source>
        <dbReference type="ARBA" id="ARBA00022857"/>
    </source>
</evidence>
<dbReference type="Proteomes" id="UP000280099">
    <property type="component" value="Unassembled WGS sequence"/>
</dbReference>
<comment type="catalytic activity">
    <reaction evidence="8">
        <text>L-proline + NAD(+) = (S)-1-pyrroline-5-carboxylate + NADH + 2 H(+)</text>
        <dbReference type="Rhea" id="RHEA:14105"/>
        <dbReference type="ChEBI" id="CHEBI:15378"/>
        <dbReference type="ChEBI" id="CHEBI:17388"/>
        <dbReference type="ChEBI" id="CHEBI:57540"/>
        <dbReference type="ChEBI" id="CHEBI:57945"/>
        <dbReference type="ChEBI" id="CHEBI:60039"/>
        <dbReference type="EC" id="1.5.1.2"/>
    </reaction>
</comment>
<proteinExistence type="inferred from homology"/>
<comment type="similarity">
    <text evidence="2 8 11">Belongs to the pyrroline-5-carboxylate reductase family.</text>
</comment>
<evidence type="ECO:0000256" key="2">
    <source>
        <dbReference type="ARBA" id="ARBA00005525"/>
    </source>
</evidence>
<evidence type="ECO:0000313" key="14">
    <source>
        <dbReference type="EMBL" id="RKR77324.1"/>
    </source>
</evidence>
<dbReference type="Gene3D" id="3.40.50.720">
    <property type="entry name" value="NAD(P)-binding Rossmann-like Domain"/>
    <property type="match status" value="1"/>
</dbReference>
<comment type="caution">
    <text evidence="14">The sequence shown here is derived from an EMBL/GenBank/DDBJ whole genome shotgun (WGS) entry which is preliminary data.</text>
</comment>
<feature type="binding site" evidence="10">
    <location>
        <begin position="71"/>
        <end position="74"/>
    </location>
    <ligand>
        <name>NADP(+)</name>
        <dbReference type="ChEBI" id="CHEBI:58349"/>
    </ligand>
</feature>
<organism evidence="14 15">
    <name type="scientific">Otariodibacter oris</name>
    <dbReference type="NCBI Taxonomy" id="1032623"/>
    <lineage>
        <taxon>Bacteria</taxon>
        <taxon>Pseudomonadati</taxon>
        <taxon>Pseudomonadota</taxon>
        <taxon>Gammaproteobacteria</taxon>
        <taxon>Pasteurellales</taxon>
        <taxon>Pasteurellaceae</taxon>
        <taxon>Otariodibacter</taxon>
    </lineage>
</organism>
<keyword evidence="7 8" id="KW-0560">Oxidoreductase</keyword>
<evidence type="ECO:0000259" key="12">
    <source>
        <dbReference type="Pfam" id="PF03807"/>
    </source>
</evidence>
<feature type="domain" description="Pyrroline-5-carboxylate reductase catalytic N-terminal" evidence="12">
    <location>
        <begin position="6"/>
        <end position="100"/>
    </location>
</feature>
<comment type="subcellular location">
    <subcellularLocation>
        <location evidence="1 8">Cytoplasm</location>
    </subcellularLocation>
</comment>
<dbReference type="HAMAP" id="MF_01925">
    <property type="entry name" value="P5C_reductase"/>
    <property type="match status" value="1"/>
</dbReference>
<feature type="domain" description="Pyrroline-5-carboxylate reductase dimerisation" evidence="13">
    <location>
        <begin position="164"/>
        <end position="269"/>
    </location>
</feature>
<feature type="binding site" evidence="10">
    <location>
        <position position="58"/>
    </location>
    <ligand>
        <name>NADPH</name>
        <dbReference type="ChEBI" id="CHEBI:57783"/>
    </ligand>
</feature>
<keyword evidence="5 8" id="KW-0641">Proline biosynthesis</keyword>
<accession>A0A420XIX8</accession>
<feature type="binding site" evidence="10">
    <location>
        <begin position="10"/>
        <end position="15"/>
    </location>
    <ligand>
        <name>NADP(+)</name>
        <dbReference type="ChEBI" id="CHEBI:58349"/>
    </ligand>
</feature>
<evidence type="ECO:0000256" key="10">
    <source>
        <dbReference type="PIRSR" id="PIRSR000193-1"/>
    </source>
</evidence>
<evidence type="ECO:0000256" key="5">
    <source>
        <dbReference type="ARBA" id="ARBA00022650"/>
    </source>
</evidence>
<dbReference type="PANTHER" id="PTHR11645">
    <property type="entry name" value="PYRROLINE-5-CARBOXYLATE REDUCTASE"/>
    <property type="match status" value="1"/>
</dbReference>
<comment type="function">
    <text evidence="8">Catalyzes the reduction of 1-pyrroline-5-carboxylate (PCA) to L-proline.</text>
</comment>
<dbReference type="SUPFAM" id="SSF51735">
    <property type="entry name" value="NAD(P)-binding Rossmann-fold domains"/>
    <property type="match status" value="1"/>
</dbReference>
<keyword evidence="3 8" id="KW-0963">Cytoplasm</keyword>
<dbReference type="Pfam" id="PF03807">
    <property type="entry name" value="F420_oxidored"/>
    <property type="match status" value="1"/>
</dbReference>
<dbReference type="GO" id="GO:0005737">
    <property type="term" value="C:cytoplasm"/>
    <property type="evidence" value="ECO:0007669"/>
    <property type="project" value="UniProtKB-SubCell"/>
</dbReference>
<evidence type="ECO:0000256" key="11">
    <source>
        <dbReference type="RuleBase" id="RU003903"/>
    </source>
</evidence>
<dbReference type="GO" id="GO:0004735">
    <property type="term" value="F:pyrroline-5-carboxylate reductase activity"/>
    <property type="evidence" value="ECO:0007669"/>
    <property type="project" value="UniProtKB-UniRule"/>
</dbReference>
<evidence type="ECO:0000256" key="8">
    <source>
        <dbReference type="HAMAP-Rule" id="MF_01925"/>
    </source>
</evidence>
<gene>
    <name evidence="8" type="primary">proC</name>
    <name evidence="14" type="ORF">DES31_0653</name>
</gene>
<dbReference type="FunFam" id="1.10.3730.10:FF:000001">
    <property type="entry name" value="Pyrroline-5-carboxylate reductase"/>
    <property type="match status" value="1"/>
</dbReference>
<keyword evidence="4 8" id="KW-0028">Amino-acid biosynthesis</keyword>
<reference evidence="14 15" key="1">
    <citation type="submission" date="2018-10" db="EMBL/GenBank/DDBJ databases">
        <title>Genomic Encyclopedia of Type Strains, Phase IV (KMG-IV): sequencing the most valuable type-strain genomes for metagenomic binning, comparative biology and taxonomic classification.</title>
        <authorList>
            <person name="Goeker M."/>
        </authorList>
    </citation>
    <scope>NUCLEOTIDE SEQUENCE [LARGE SCALE GENOMIC DNA]</scope>
    <source>
        <strain evidence="14 15">DSM 23800</strain>
    </source>
</reference>
<comment type="pathway">
    <text evidence="8 11">Amino-acid biosynthesis; L-proline biosynthesis; L-proline from L-glutamate 5-semialdehyde: step 1/1.</text>
</comment>
<evidence type="ECO:0000259" key="13">
    <source>
        <dbReference type="Pfam" id="PF14748"/>
    </source>
</evidence>